<sequence length="364" mass="39268">MSSKKKGSLSNAQLKNKQVDLTKASTVIQTYVQMILQQADLKLVALPNLPAHQQTARSHGNNWNATILPLMAKTDADIIDYANKFEAFYEDLVKYAKDLNNPESRKKFVQGLKLLQNTIKKKDASVAQVVKDLSTFHTNLNTDFGNFESDVNTASVKIEGDSGEIKSLSKELDTISDAMDKDIGLMAGGAVTIVAGVAMIVFGAVSEIPSGGMSTALIGGGVLVVSAGTVMETFGSQDYSKQIEKQKSAREKLKGIQIELVGLKSTKGQIGNFIKSLESAITAASSLQAAWGALDADLQELITALQDVNPDDGSWVLDELSRAKKDWADALDQAKKLQPDGKVPTKLYQNLQDAFKEMKPRGSA</sequence>
<dbReference type="GeneID" id="116300823"/>
<feature type="transmembrane region" description="Helical" evidence="1">
    <location>
        <begin position="183"/>
        <end position="205"/>
    </location>
</feature>
<dbReference type="KEGG" id="aten:116300823"/>
<keyword evidence="1" id="KW-1133">Transmembrane helix</keyword>
<dbReference type="PANTHER" id="PTHR38443">
    <property type="match status" value="1"/>
</dbReference>
<dbReference type="InterPro" id="IPR008414">
    <property type="entry name" value="HBL"/>
</dbReference>
<dbReference type="GO" id="GO:0016020">
    <property type="term" value="C:membrane"/>
    <property type="evidence" value="ECO:0007669"/>
    <property type="project" value="InterPro"/>
</dbReference>
<name>A0A6P8IFX5_ACTTE</name>
<keyword evidence="1" id="KW-0472">Membrane</keyword>
<proteinExistence type="predicted"/>
<organism evidence="2 3">
    <name type="scientific">Actinia tenebrosa</name>
    <name type="common">Australian red waratah sea anemone</name>
    <dbReference type="NCBI Taxonomy" id="6105"/>
    <lineage>
        <taxon>Eukaryota</taxon>
        <taxon>Metazoa</taxon>
        <taxon>Cnidaria</taxon>
        <taxon>Anthozoa</taxon>
        <taxon>Hexacorallia</taxon>
        <taxon>Actiniaria</taxon>
        <taxon>Actiniidae</taxon>
        <taxon>Actinia</taxon>
    </lineage>
</organism>
<dbReference type="PANTHER" id="PTHR38443:SF2">
    <property type="entry name" value="NON-HEMOLYTIC ENTEROTOXIN LYTIC COMPONENT L1"/>
    <property type="match status" value="1"/>
</dbReference>
<protein>
    <submittedName>
        <fullName evidence="3">Uncharacterized protein LOC116300823</fullName>
    </submittedName>
</protein>
<dbReference type="InterPro" id="IPR052785">
    <property type="entry name" value="Enterotoxin_cmpnt"/>
</dbReference>
<dbReference type="InParanoid" id="A0A6P8IFX5"/>
<dbReference type="Gene3D" id="1.20.1170.10">
    <property type="match status" value="1"/>
</dbReference>
<gene>
    <name evidence="3" type="primary">LOC116300823</name>
</gene>
<dbReference type="Pfam" id="PF05791">
    <property type="entry name" value="Bacillus_HBL"/>
    <property type="match status" value="1"/>
</dbReference>
<feature type="transmembrane region" description="Helical" evidence="1">
    <location>
        <begin position="211"/>
        <end position="231"/>
    </location>
</feature>
<keyword evidence="2" id="KW-1185">Reference proteome</keyword>
<evidence type="ECO:0000313" key="3">
    <source>
        <dbReference type="RefSeq" id="XP_031565639.1"/>
    </source>
</evidence>
<reference evidence="3" key="1">
    <citation type="submission" date="2025-08" db="UniProtKB">
        <authorList>
            <consortium name="RefSeq"/>
        </authorList>
    </citation>
    <scope>IDENTIFICATION</scope>
    <source>
        <tissue evidence="3">Tentacle</tissue>
    </source>
</reference>
<accession>A0A6P8IFX5</accession>
<dbReference type="SUPFAM" id="SSF58100">
    <property type="entry name" value="Bacterial hemolysins"/>
    <property type="match status" value="1"/>
</dbReference>
<evidence type="ECO:0000256" key="1">
    <source>
        <dbReference type="SAM" id="Phobius"/>
    </source>
</evidence>
<evidence type="ECO:0000313" key="2">
    <source>
        <dbReference type="Proteomes" id="UP000515163"/>
    </source>
</evidence>
<keyword evidence="1" id="KW-0812">Transmembrane</keyword>
<dbReference type="AlphaFoldDB" id="A0A6P8IFX5"/>
<dbReference type="OrthoDB" id="5981673at2759"/>
<dbReference type="RefSeq" id="XP_031565639.1">
    <property type="nucleotide sequence ID" value="XM_031709779.1"/>
</dbReference>
<dbReference type="Proteomes" id="UP000515163">
    <property type="component" value="Unplaced"/>
</dbReference>